<dbReference type="PANTHER" id="PTHR36452">
    <property type="entry name" value="CHROMOSOME 12, WHOLE GENOME SHOTGUN SEQUENCE"/>
    <property type="match status" value="1"/>
</dbReference>
<evidence type="ECO:0000313" key="2">
    <source>
        <dbReference type="Proteomes" id="UP000654279"/>
    </source>
</evidence>
<dbReference type="PANTHER" id="PTHR36452:SF1">
    <property type="entry name" value="DUF2461 DOMAIN-CONTAINING PROTEIN"/>
    <property type="match status" value="1"/>
</dbReference>
<sequence length="219" mass="25221">MAFTGFSPELLDFFMGVRLNNSKAYMDANREVYKRVAREPFLALAAELAPVVARIDPALEVRPERVVSRINRDTRFSKDKSPYRDHLWIGYKPPKTRASEAHGFFFDVTLEGYHYGCGIWGEVRPLMNAFRDRVEAFPDTFRQLLSEPKLKDFAVGGDLYKKDRKPEIDADLKPWVNRKSLFLEFEGPLGAGLFTPQLAQEVRAGFEAMAQWYRFVMGI</sequence>
<dbReference type="Pfam" id="PF09365">
    <property type="entry name" value="DUF2461"/>
    <property type="match status" value="1"/>
</dbReference>
<protein>
    <submittedName>
        <fullName evidence="1">DUF2461 domain-containing protein</fullName>
    </submittedName>
</protein>
<proteinExistence type="predicted"/>
<evidence type="ECO:0000313" key="1">
    <source>
        <dbReference type="EMBL" id="MBC8529324.1"/>
    </source>
</evidence>
<dbReference type="Proteomes" id="UP000654279">
    <property type="component" value="Unassembled WGS sequence"/>
</dbReference>
<gene>
    <name evidence="1" type="ORF">H8699_07780</name>
</gene>
<reference evidence="1" key="1">
    <citation type="submission" date="2020-08" db="EMBL/GenBank/DDBJ databases">
        <title>Genome public.</title>
        <authorList>
            <person name="Liu C."/>
            <person name="Sun Q."/>
        </authorList>
    </citation>
    <scope>NUCLEOTIDE SEQUENCE</scope>
    <source>
        <strain evidence="1">NSJ-44</strain>
    </source>
</reference>
<dbReference type="InterPro" id="IPR012808">
    <property type="entry name" value="CHP02453"/>
</dbReference>
<accession>A0A926HMA3</accession>
<keyword evidence="2" id="KW-1185">Reference proteome</keyword>
<dbReference type="AlphaFoldDB" id="A0A926HMA3"/>
<dbReference type="RefSeq" id="WP_138294721.1">
    <property type="nucleotide sequence ID" value="NZ_JACRSO010000003.1"/>
</dbReference>
<organism evidence="1 2">
    <name type="scientific">Luoshenia tenuis</name>
    <dbReference type="NCBI Taxonomy" id="2763654"/>
    <lineage>
        <taxon>Bacteria</taxon>
        <taxon>Bacillati</taxon>
        <taxon>Bacillota</taxon>
        <taxon>Clostridia</taxon>
        <taxon>Christensenellales</taxon>
        <taxon>Christensenellaceae</taxon>
        <taxon>Luoshenia</taxon>
    </lineage>
</organism>
<name>A0A926HMA3_9FIRM</name>
<dbReference type="EMBL" id="JACRSO010000003">
    <property type="protein sequence ID" value="MBC8529324.1"/>
    <property type="molecule type" value="Genomic_DNA"/>
</dbReference>
<comment type="caution">
    <text evidence="1">The sequence shown here is derived from an EMBL/GenBank/DDBJ whole genome shotgun (WGS) entry which is preliminary data.</text>
</comment>